<keyword evidence="5" id="KW-0963">Cytoplasm</keyword>
<dbReference type="GO" id="GO:0005524">
    <property type="term" value="F:ATP binding"/>
    <property type="evidence" value="ECO:0007669"/>
    <property type="project" value="UniProtKB-UniRule"/>
</dbReference>
<dbReference type="NCBIfam" id="TIGR00152">
    <property type="entry name" value="dephospho-CoA kinase"/>
    <property type="match status" value="1"/>
</dbReference>
<evidence type="ECO:0000313" key="7">
    <source>
        <dbReference type="EMBL" id="RUT30421.1"/>
    </source>
</evidence>
<dbReference type="Proteomes" id="UP000281547">
    <property type="component" value="Unassembled WGS sequence"/>
</dbReference>
<organism evidence="7 8">
    <name type="scientific">Arsenicitalea aurantiaca</name>
    <dbReference type="NCBI Taxonomy" id="1783274"/>
    <lineage>
        <taxon>Bacteria</taxon>
        <taxon>Pseudomonadati</taxon>
        <taxon>Pseudomonadota</taxon>
        <taxon>Alphaproteobacteria</taxon>
        <taxon>Hyphomicrobiales</taxon>
        <taxon>Devosiaceae</taxon>
        <taxon>Arsenicitalea</taxon>
    </lineage>
</organism>
<proteinExistence type="inferred from homology"/>
<dbReference type="InterPro" id="IPR001977">
    <property type="entry name" value="Depp_CoAkinase"/>
</dbReference>
<dbReference type="HAMAP" id="MF_00376">
    <property type="entry name" value="Dephospho_CoA_kinase"/>
    <property type="match status" value="1"/>
</dbReference>
<reference evidence="7 8" key="1">
    <citation type="journal article" date="2016" name="Int. J. Syst. Evol. Microbiol.">
        <title>Arsenicitalea aurantiaca gen. nov., sp. nov., a new member of the family Hyphomicrobiaceae, isolated from high-arsenic sediment.</title>
        <authorList>
            <person name="Mu Y."/>
            <person name="Zhou L."/>
            <person name="Zeng X.C."/>
            <person name="Liu L."/>
            <person name="Pan Y."/>
            <person name="Chen X."/>
            <person name="Wang J."/>
            <person name="Li S."/>
            <person name="Li W.J."/>
            <person name="Wang Y."/>
        </authorList>
    </citation>
    <scope>NUCLEOTIDE SEQUENCE [LARGE SCALE GENOMIC DNA]</scope>
    <source>
        <strain evidence="7 8">42-50</strain>
    </source>
</reference>
<keyword evidence="4 5" id="KW-0173">Coenzyme A biosynthesis</keyword>
<feature type="binding site" evidence="5">
    <location>
        <begin position="10"/>
        <end position="15"/>
    </location>
    <ligand>
        <name>ATP</name>
        <dbReference type="ChEBI" id="CHEBI:30616"/>
    </ligand>
</feature>
<dbReference type="UniPathway" id="UPA00241">
    <property type="reaction ID" value="UER00356"/>
</dbReference>
<evidence type="ECO:0000256" key="6">
    <source>
        <dbReference type="NCBIfam" id="TIGR00152"/>
    </source>
</evidence>
<comment type="catalytic activity">
    <reaction evidence="5">
        <text>3'-dephospho-CoA + ATP = ADP + CoA + H(+)</text>
        <dbReference type="Rhea" id="RHEA:18245"/>
        <dbReference type="ChEBI" id="CHEBI:15378"/>
        <dbReference type="ChEBI" id="CHEBI:30616"/>
        <dbReference type="ChEBI" id="CHEBI:57287"/>
        <dbReference type="ChEBI" id="CHEBI:57328"/>
        <dbReference type="ChEBI" id="CHEBI:456216"/>
        <dbReference type="EC" id="2.7.1.24"/>
    </reaction>
</comment>
<evidence type="ECO:0000256" key="4">
    <source>
        <dbReference type="ARBA" id="ARBA00022993"/>
    </source>
</evidence>
<dbReference type="OrthoDB" id="9812943at2"/>
<dbReference type="InterPro" id="IPR027417">
    <property type="entry name" value="P-loop_NTPase"/>
</dbReference>
<dbReference type="GO" id="GO:0004140">
    <property type="term" value="F:dephospho-CoA kinase activity"/>
    <property type="evidence" value="ECO:0007669"/>
    <property type="project" value="UniProtKB-UniRule"/>
</dbReference>
<dbReference type="GO" id="GO:0005737">
    <property type="term" value="C:cytoplasm"/>
    <property type="evidence" value="ECO:0007669"/>
    <property type="project" value="UniProtKB-SubCell"/>
</dbReference>
<comment type="pathway">
    <text evidence="5">Cofactor biosynthesis; coenzyme A biosynthesis; CoA from (R)-pantothenate: step 5/5.</text>
</comment>
<keyword evidence="2 5" id="KW-0547">Nucleotide-binding</keyword>
<evidence type="ECO:0000256" key="1">
    <source>
        <dbReference type="ARBA" id="ARBA00009018"/>
    </source>
</evidence>
<comment type="caution">
    <text evidence="7">The sequence shown here is derived from an EMBL/GenBank/DDBJ whole genome shotgun (WGS) entry which is preliminary data.</text>
</comment>
<comment type="similarity">
    <text evidence="1 5">Belongs to the CoaE family.</text>
</comment>
<dbReference type="EMBL" id="RZNJ01000004">
    <property type="protein sequence ID" value="RUT30421.1"/>
    <property type="molecule type" value="Genomic_DNA"/>
</dbReference>
<evidence type="ECO:0000256" key="2">
    <source>
        <dbReference type="ARBA" id="ARBA00022741"/>
    </source>
</evidence>
<dbReference type="SUPFAM" id="SSF52540">
    <property type="entry name" value="P-loop containing nucleoside triphosphate hydrolases"/>
    <property type="match status" value="1"/>
</dbReference>
<dbReference type="PANTHER" id="PTHR10695:SF46">
    <property type="entry name" value="BIFUNCTIONAL COENZYME A SYNTHASE-RELATED"/>
    <property type="match status" value="1"/>
</dbReference>
<dbReference type="AlphaFoldDB" id="A0A433X8K5"/>
<keyword evidence="8" id="KW-1185">Reference proteome</keyword>
<evidence type="ECO:0000313" key="8">
    <source>
        <dbReference type="Proteomes" id="UP000281547"/>
    </source>
</evidence>
<dbReference type="Pfam" id="PF01121">
    <property type="entry name" value="CoaE"/>
    <property type="match status" value="1"/>
</dbReference>
<dbReference type="GO" id="GO:0015937">
    <property type="term" value="P:coenzyme A biosynthetic process"/>
    <property type="evidence" value="ECO:0007669"/>
    <property type="project" value="UniProtKB-UniRule"/>
</dbReference>
<evidence type="ECO:0000256" key="3">
    <source>
        <dbReference type="ARBA" id="ARBA00022840"/>
    </source>
</evidence>
<comment type="subcellular location">
    <subcellularLocation>
        <location evidence="5">Cytoplasm</location>
    </subcellularLocation>
</comment>
<dbReference type="CDD" id="cd02022">
    <property type="entry name" value="DPCK"/>
    <property type="match status" value="1"/>
</dbReference>
<dbReference type="PROSITE" id="PS51219">
    <property type="entry name" value="DPCK"/>
    <property type="match status" value="1"/>
</dbReference>
<dbReference type="PANTHER" id="PTHR10695">
    <property type="entry name" value="DEPHOSPHO-COA KINASE-RELATED"/>
    <property type="match status" value="1"/>
</dbReference>
<dbReference type="EC" id="2.7.1.24" evidence="5 6"/>
<protein>
    <recommendedName>
        <fullName evidence="5 6">Dephospho-CoA kinase</fullName>
        <ecNumber evidence="5 6">2.7.1.24</ecNumber>
    </recommendedName>
    <alternativeName>
        <fullName evidence="5">Dephosphocoenzyme A kinase</fullName>
    </alternativeName>
</protein>
<keyword evidence="3 5" id="KW-0067">ATP-binding</keyword>
<keyword evidence="5 7" id="KW-0418">Kinase</keyword>
<evidence type="ECO:0000256" key="5">
    <source>
        <dbReference type="HAMAP-Rule" id="MF_00376"/>
    </source>
</evidence>
<gene>
    <name evidence="5" type="primary">coaE</name>
    <name evidence="7" type="ORF">EMQ25_12575</name>
</gene>
<sequence>MLLGLTGSIATGKSTALAAFAAHGVPVFSADDAVHALYRDRAVPAIESLFPGTTGPEGVDRAALSRALLADPDKLPALEAIVHPMVREAMAAFVKAARERGEPLVVLDIPLLFETGFDYGLDRVVVIHADPEVQRARALARPGMSVEKLEAILARQMPQAEKMARAHELLDGSGSIAALEAEVGALIARLTRG</sequence>
<keyword evidence="5 7" id="KW-0808">Transferase</keyword>
<comment type="function">
    <text evidence="5">Catalyzes the phosphorylation of the 3'-hydroxyl group of dephosphocoenzyme A to form coenzyme A.</text>
</comment>
<name>A0A433X8K5_9HYPH</name>
<dbReference type="RefSeq" id="WP_127189201.1">
    <property type="nucleotide sequence ID" value="NZ_RZNJ01000004.1"/>
</dbReference>
<accession>A0A433X8K5</accession>
<dbReference type="Gene3D" id="3.40.50.300">
    <property type="entry name" value="P-loop containing nucleotide triphosphate hydrolases"/>
    <property type="match status" value="1"/>
</dbReference>